<accession>A0ABN2CHC9</accession>
<gene>
    <name evidence="1" type="ORF">GCM10009789_10270</name>
</gene>
<evidence type="ECO:0000313" key="1">
    <source>
        <dbReference type="EMBL" id="GAA1558782.1"/>
    </source>
</evidence>
<dbReference type="EMBL" id="BAAAOS010000007">
    <property type="protein sequence ID" value="GAA1558782.1"/>
    <property type="molecule type" value="Genomic_DNA"/>
</dbReference>
<name>A0ABN2CHC9_9ACTN</name>
<evidence type="ECO:0000313" key="2">
    <source>
        <dbReference type="Proteomes" id="UP001500393"/>
    </source>
</evidence>
<reference evidence="1 2" key="1">
    <citation type="journal article" date="2019" name="Int. J. Syst. Evol. Microbiol.">
        <title>The Global Catalogue of Microorganisms (GCM) 10K type strain sequencing project: providing services to taxonomists for standard genome sequencing and annotation.</title>
        <authorList>
            <consortium name="The Broad Institute Genomics Platform"/>
            <consortium name="The Broad Institute Genome Sequencing Center for Infectious Disease"/>
            <person name="Wu L."/>
            <person name="Ma J."/>
        </authorList>
    </citation>
    <scope>NUCLEOTIDE SEQUENCE [LARGE SCALE GENOMIC DNA]</scope>
    <source>
        <strain evidence="1 2">JCM 14969</strain>
    </source>
</reference>
<keyword evidence="2" id="KW-1185">Reference proteome</keyword>
<organism evidence="1 2">
    <name type="scientific">Kribbella sancticallisti</name>
    <dbReference type="NCBI Taxonomy" id="460087"/>
    <lineage>
        <taxon>Bacteria</taxon>
        <taxon>Bacillati</taxon>
        <taxon>Actinomycetota</taxon>
        <taxon>Actinomycetes</taxon>
        <taxon>Propionibacteriales</taxon>
        <taxon>Kribbellaceae</taxon>
        <taxon>Kribbella</taxon>
    </lineage>
</organism>
<comment type="caution">
    <text evidence="1">The sequence shown here is derived from an EMBL/GenBank/DDBJ whole genome shotgun (WGS) entry which is preliminary data.</text>
</comment>
<dbReference type="Proteomes" id="UP001500393">
    <property type="component" value="Unassembled WGS sequence"/>
</dbReference>
<sequence>MNPDFLTDEWRLVPPEELLARLEAEWSADPTDFFTGYGLPDPQQLTFYRLLDSLSWG</sequence>
<protein>
    <submittedName>
        <fullName evidence="1">Uncharacterized protein</fullName>
    </submittedName>
</protein>
<proteinExistence type="predicted"/>